<dbReference type="GeneTree" id="ENSGT00990000205219"/>
<keyword evidence="3" id="KW-1185">Reference proteome</keyword>
<proteinExistence type="predicted"/>
<reference evidence="2" key="2">
    <citation type="submission" date="2025-09" db="UniProtKB">
        <authorList>
            <consortium name="Ensembl"/>
        </authorList>
    </citation>
    <scope>IDENTIFICATION</scope>
</reference>
<feature type="transmembrane region" description="Helical" evidence="1">
    <location>
        <begin position="52"/>
        <end position="72"/>
    </location>
</feature>
<sequence length="161" mass="17698">MLHCIFLSFVLSLFILKPATFPYCFIFSINLGAVSNGSSNINTRLSAKACNLYSSFLIFIPFISLSSLIFLFNTSNVNSNSRGDSGQPCLVPFLISMDSVNSPFIITFAVCSWYIVSMAWIKFLQKPICINCSKINHQLTLSKAFCASRNIKAICSSGCAS</sequence>
<accession>A0A670YX28</accession>
<dbReference type="AlphaFoldDB" id="A0A670YX28"/>
<evidence type="ECO:0000256" key="1">
    <source>
        <dbReference type="SAM" id="Phobius"/>
    </source>
</evidence>
<keyword evidence="1" id="KW-0472">Membrane</keyword>
<evidence type="ECO:0000313" key="2">
    <source>
        <dbReference type="Ensembl" id="ENSPTXP00000015504.1"/>
    </source>
</evidence>
<reference evidence="2" key="1">
    <citation type="submission" date="2025-08" db="UniProtKB">
        <authorList>
            <consortium name="Ensembl"/>
        </authorList>
    </citation>
    <scope>IDENTIFICATION</scope>
</reference>
<feature type="transmembrane region" description="Helical" evidence="1">
    <location>
        <begin position="6"/>
        <end position="31"/>
    </location>
</feature>
<dbReference type="Proteomes" id="UP000472273">
    <property type="component" value="Unplaced"/>
</dbReference>
<keyword evidence="1" id="KW-0812">Transmembrane</keyword>
<protein>
    <submittedName>
        <fullName evidence="2">Uncharacterized protein</fullName>
    </submittedName>
</protein>
<organism evidence="2 3">
    <name type="scientific">Pseudonaja textilis</name>
    <name type="common">Eastern brown snake</name>
    <dbReference type="NCBI Taxonomy" id="8673"/>
    <lineage>
        <taxon>Eukaryota</taxon>
        <taxon>Metazoa</taxon>
        <taxon>Chordata</taxon>
        <taxon>Craniata</taxon>
        <taxon>Vertebrata</taxon>
        <taxon>Euteleostomi</taxon>
        <taxon>Lepidosauria</taxon>
        <taxon>Squamata</taxon>
        <taxon>Bifurcata</taxon>
        <taxon>Unidentata</taxon>
        <taxon>Episquamata</taxon>
        <taxon>Toxicofera</taxon>
        <taxon>Serpentes</taxon>
        <taxon>Colubroidea</taxon>
        <taxon>Elapidae</taxon>
        <taxon>Hydrophiinae</taxon>
        <taxon>Pseudonaja</taxon>
    </lineage>
</organism>
<keyword evidence="1" id="KW-1133">Transmembrane helix</keyword>
<name>A0A670YX28_PSETE</name>
<feature type="transmembrane region" description="Helical" evidence="1">
    <location>
        <begin position="104"/>
        <end position="124"/>
    </location>
</feature>
<dbReference type="Ensembl" id="ENSPTXT00000015982.1">
    <property type="protein sequence ID" value="ENSPTXP00000015504.1"/>
    <property type="gene ID" value="ENSPTXG00000010706.1"/>
</dbReference>
<evidence type="ECO:0000313" key="3">
    <source>
        <dbReference type="Proteomes" id="UP000472273"/>
    </source>
</evidence>